<gene>
    <name evidence="1" type="ORF">FMOSSE_LOCUS8819</name>
</gene>
<name>A0A9N9GDD7_FUNMO</name>
<accession>A0A9N9GDD7</accession>
<evidence type="ECO:0000313" key="1">
    <source>
        <dbReference type="EMBL" id="CAG8598500.1"/>
    </source>
</evidence>
<evidence type="ECO:0000313" key="2">
    <source>
        <dbReference type="Proteomes" id="UP000789375"/>
    </source>
</evidence>
<dbReference type="EMBL" id="CAJVPP010002397">
    <property type="protein sequence ID" value="CAG8598500.1"/>
    <property type="molecule type" value="Genomic_DNA"/>
</dbReference>
<dbReference type="AlphaFoldDB" id="A0A9N9GDD7"/>
<organism evidence="1 2">
    <name type="scientific">Funneliformis mosseae</name>
    <name type="common">Endomycorrhizal fungus</name>
    <name type="synonym">Glomus mosseae</name>
    <dbReference type="NCBI Taxonomy" id="27381"/>
    <lineage>
        <taxon>Eukaryota</taxon>
        <taxon>Fungi</taxon>
        <taxon>Fungi incertae sedis</taxon>
        <taxon>Mucoromycota</taxon>
        <taxon>Glomeromycotina</taxon>
        <taxon>Glomeromycetes</taxon>
        <taxon>Glomerales</taxon>
        <taxon>Glomeraceae</taxon>
        <taxon>Funneliformis</taxon>
    </lineage>
</organism>
<keyword evidence="2" id="KW-1185">Reference proteome</keyword>
<comment type="caution">
    <text evidence="1">The sequence shown here is derived from an EMBL/GenBank/DDBJ whole genome shotgun (WGS) entry which is preliminary data.</text>
</comment>
<sequence>MPPLALLKELVAENNSLNDEAESSIKVLAKITLQSNGYENNEQEPLEDSNPILIKLRK</sequence>
<dbReference type="Proteomes" id="UP000789375">
    <property type="component" value="Unassembled WGS sequence"/>
</dbReference>
<protein>
    <submittedName>
        <fullName evidence="1">1750_t:CDS:1</fullName>
    </submittedName>
</protein>
<reference evidence="1" key="1">
    <citation type="submission" date="2021-06" db="EMBL/GenBank/DDBJ databases">
        <authorList>
            <person name="Kallberg Y."/>
            <person name="Tangrot J."/>
            <person name="Rosling A."/>
        </authorList>
    </citation>
    <scope>NUCLEOTIDE SEQUENCE</scope>
    <source>
        <strain evidence="1">87-6 pot B 2015</strain>
    </source>
</reference>
<proteinExistence type="predicted"/>